<organism evidence="2 3">
    <name type="scientific">Mytilus galloprovincialis</name>
    <name type="common">Mediterranean mussel</name>
    <dbReference type="NCBI Taxonomy" id="29158"/>
    <lineage>
        <taxon>Eukaryota</taxon>
        <taxon>Metazoa</taxon>
        <taxon>Spiralia</taxon>
        <taxon>Lophotrochozoa</taxon>
        <taxon>Mollusca</taxon>
        <taxon>Bivalvia</taxon>
        <taxon>Autobranchia</taxon>
        <taxon>Pteriomorphia</taxon>
        <taxon>Mytilida</taxon>
        <taxon>Mytiloidea</taxon>
        <taxon>Mytilidae</taxon>
        <taxon>Mytilinae</taxon>
        <taxon>Mytilus</taxon>
    </lineage>
</organism>
<keyword evidence="3" id="KW-1185">Reference proteome</keyword>
<reference evidence="2" key="1">
    <citation type="submission" date="2018-11" db="EMBL/GenBank/DDBJ databases">
        <authorList>
            <person name="Alioto T."/>
            <person name="Alioto T."/>
        </authorList>
    </citation>
    <scope>NUCLEOTIDE SEQUENCE</scope>
</reference>
<evidence type="ECO:0000313" key="2">
    <source>
        <dbReference type="EMBL" id="VDI29848.1"/>
    </source>
</evidence>
<evidence type="ECO:0000313" key="3">
    <source>
        <dbReference type="Proteomes" id="UP000596742"/>
    </source>
</evidence>
<evidence type="ECO:0000256" key="1">
    <source>
        <dbReference type="SAM" id="MobiDB-lite"/>
    </source>
</evidence>
<sequence length="209" mass="24679">MIFNCGKQRGIRYNKNFKKSGSTTTLNINIPLQRQQKKLRTLSAGHKPLSKGLNLEEARQQLARERQLAMARQRQESRSGRPRRRSTHSRRGLTTRVQKRIKTTTSALERVTGYGENNALQKTVGRCEDFPHLVDDDYGFKPKIIQKMRISPYLSNVIRTDIKVRMGRPRYHEIKVRDLEWWNRGQSLNRAHRNLKVFNWLHSLREDDF</sequence>
<accession>A0A8B6E6A5</accession>
<protein>
    <submittedName>
        <fullName evidence="2">Uncharacterized protein</fullName>
    </submittedName>
</protein>
<feature type="compositionally biased region" description="Basic residues" evidence="1">
    <location>
        <begin position="80"/>
        <end position="95"/>
    </location>
</feature>
<name>A0A8B6E6A5_MYTGA</name>
<dbReference type="EMBL" id="UYJE01004634">
    <property type="protein sequence ID" value="VDI29848.1"/>
    <property type="molecule type" value="Genomic_DNA"/>
</dbReference>
<gene>
    <name evidence="2" type="ORF">MGAL_10B087018</name>
</gene>
<dbReference type="OrthoDB" id="6130045at2759"/>
<proteinExistence type="predicted"/>
<feature type="region of interest" description="Disordered" evidence="1">
    <location>
        <begin position="65"/>
        <end position="95"/>
    </location>
</feature>
<feature type="compositionally biased region" description="Basic and acidic residues" evidence="1">
    <location>
        <begin position="65"/>
        <end position="79"/>
    </location>
</feature>
<dbReference type="Proteomes" id="UP000596742">
    <property type="component" value="Unassembled WGS sequence"/>
</dbReference>
<dbReference type="AlphaFoldDB" id="A0A8B6E6A5"/>
<comment type="caution">
    <text evidence="2">The sequence shown here is derived from an EMBL/GenBank/DDBJ whole genome shotgun (WGS) entry which is preliminary data.</text>
</comment>